<feature type="region of interest" description="Disordered" evidence="1">
    <location>
        <begin position="194"/>
        <end position="219"/>
    </location>
</feature>
<comment type="caution">
    <text evidence="3">The sequence shown here is derived from an EMBL/GenBank/DDBJ whole genome shotgun (WGS) entry which is preliminary data.</text>
</comment>
<evidence type="ECO:0000259" key="2">
    <source>
        <dbReference type="Pfam" id="PF22763"/>
    </source>
</evidence>
<feature type="compositionally biased region" description="Polar residues" evidence="1">
    <location>
        <begin position="204"/>
        <end position="218"/>
    </location>
</feature>
<dbReference type="RefSeq" id="WP_310924240.1">
    <property type="nucleotide sequence ID" value="NZ_JAMQOP010000002.1"/>
</dbReference>
<gene>
    <name evidence="3" type="ORF">NDI76_11575</name>
</gene>
<keyword evidence="4" id="KW-1185">Reference proteome</keyword>
<proteinExistence type="predicted"/>
<dbReference type="InterPro" id="IPR054468">
    <property type="entry name" value="NrSPol-like_HBD"/>
</dbReference>
<dbReference type="EMBL" id="JAMQOP010000002">
    <property type="protein sequence ID" value="MDS0299382.1"/>
    <property type="molecule type" value="Genomic_DNA"/>
</dbReference>
<reference evidence="3 4" key="1">
    <citation type="submission" date="2022-06" db="EMBL/GenBank/DDBJ databases">
        <title>Halogeometricum sp. a new haloarchaeum isolate from saline soil.</title>
        <authorList>
            <person name="Strakova D."/>
            <person name="Galisteo C."/>
            <person name="Sanchez-Porro C."/>
            <person name="Ventosa A."/>
        </authorList>
    </citation>
    <scope>NUCLEOTIDE SEQUENCE [LARGE SCALE GENOMIC DNA]</scope>
    <source>
        <strain evidence="3 4">S1BR25-6</strain>
    </source>
</reference>
<evidence type="ECO:0000256" key="1">
    <source>
        <dbReference type="SAM" id="MobiDB-lite"/>
    </source>
</evidence>
<dbReference type="Proteomes" id="UP001257060">
    <property type="component" value="Unassembled WGS sequence"/>
</dbReference>
<organism evidence="3 4">
    <name type="scientific">Halogeometricum salsisoli</name>
    <dbReference type="NCBI Taxonomy" id="2950536"/>
    <lineage>
        <taxon>Archaea</taxon>
        <taxon>Methanobacteriati</taxon>
        <taxon>Methanobacteriota</taxon>
        <taxon>Stenosarchaea group</taxon>
        <taxon>Halobacteria</taxon>
        <taxon>Halobacteriales</taxon>
        <taxon>Haloferacaceae</taxon>
        <taxon>Halogeometricum</taxon>
    </lineage>
</organism>
<dbReference type="Pfam" id="PF22763">
    <property type="entry name" value="NrS1-1_pol-like_HBD"/>
    <property type="match status" value="1"/>
</dbReference>
<evidence type="ECO:0000313" key="4">
    <source>
        <dbReference type="Proteomes" id="UP001257060"/>
    </source>
</evidence>
<protein>
    <recommendedName>
        <fullName evidence="2">NrS-1 polymerase-like HBD domain-containing protein</fullName>
    </recommendedName>
</protein>
<name>A0ABU2GF18_9EURY</name>
<evidence type="ECO:0000313" key="3">
    <source>
        <dbReference type="EMBL" id="MDS0299382.1"/>
    </source>
</evidence>
<sequence>MSAPAEPADRYVVTNPDRIPVELRERKEWLVARVTENGKPPLAPNGGDSWNDTSQSLLEFDDAYELTCEIAQSGRIDTDAGERVALAYRLTAGDPYTGIDIDDIEDITLVSGLIEKFSTGYIEKSVSENAHIIVRASIPEVTGGKYSLSDVDGATVELYDRNRYLVFTGDVVRSALPIGDGQEEMDALVDELTAKNQSRRRTHSSPTRGGPKQTSSITDIGKRSARWYAQGSTRSSTDRPTADEVVATAREYDHGFDSLWRGQTSGYETQSNADMALATKLAFWCKGDESLMDECFRQSDFYGCRGQEIPKWDAVRKSSGDTYGDLTLREARRLNAGRYQGSYLRQ</sequence>
<feature type="domain" description="NrS-1 polymerase-like HBD" evidence="2">
    <location>
        <begin position="270"/>
        <end position="339"/>
    </location>
</feature>
<accession>A0ABU2GF18</accession>